<organism evidence="1 2">
    <name type="scientific">Astyanax mexicanus</name>
    <name type="common">Blind cave fish</name>
    <name type="synonym">Astyanax fasciatus mexicanus</name>
    <dbReference type="NCBI Taxonomy" id="7994"/>
    <lineage>
        <taxon>Eukaryota</taxon>
        <taxon>Metazoa</taxon>
        <taxon>Chordata</taxon>
        <taxon>Craniata</taxon>
        <taxon>Vertebrata</taxon>
        <taxon>Euteleostomi</taxon>
        <taxon>Actinopterygii</taxon>
        <taxon>Neopterygii</taxon>
        <taxon>Teleostei</taxon>
        <taxon>Ostariophysi</taxon>
        <taxon>Characiformes</taxon>
        <taxon>Characoidei</taxon>
        <taxon>Acestrorhamphidae</taxon>
        <taxon>Acestrorhamphinae</taxon>
        <taxon>Astyanax</taxon>
    </lineage>
</organism>
<dbReference type="Proteomes" id="UP000018467">
    <property type="component" value="Unassembled WGS sequence"/>
</dbReference>
<evidence type="ECO:0000313" key="2">
    <source>
        <dbReference type="Proteomes" id="UP000018467"/>
    </source>
</evidence>
<proteinExistence type="predicted"/>
<dbReference type="Ensembl" id="ENSAMXT00000052819.1">
    <property type="protein sequence ID" value="ENSAMXP00000048669.1"/>
    <property type="gene ID" value="ENSAMXG00000039373.1"/>
</dbReference>
<protein>
    <recommendedName>
        <fullName evidence="3">Immunoglobulin V-set domain-containing protein</fullName>
    </recommendedName>
</protein>
<dbReference type="InterPro" id="IPR036179">
    <property type="entry name" value="Ig-like_dom_sf"/>
</dbReference>
<sequence length="112" mass="12945">VCVFSVCVCVFELMSIIFVVWVDWAEETVYALIGQSVDLICRVNSSGNVIQSQWSRCPDRIIVVFRSEQKYEISDREYQGRVSIQQYHTLTLQSTPLNLHYQIYTATEPTSD</sequence>
<reference evidence="2" key="1">
    <citation type="submission" date="2013-03" db="EMBL/GenBank/DDBJ databases">
        <authorList>
            <person name="Jeffery W."/>
            <person name="Warren W."/>
            <person name="Wilson R.K."/>
        </authorList>
    </citation>
    <scope>NUCLEOTIDE SEQUENCE</scope>
    <source>
        <strain evidence="2">female</strain>
    </source>
</reference>
<dbReference type="Gene3D" id="2.60.40.10">
    <property type="entry name" value="Immunoglobulins"/>
    <property type="match status" value="1"/>
</dbReference>
<evidence type="ECO:0008006" key="3">
    <source>
        <dbReference type="Google" id="ProtNLM"/>
    </source>
</evidence>
<keyword evidence="2" id="KW-1185">Reference proteome</keyword>
<reference evidence="1" key="3">
    <citation type="submission" date="2025-08" db="UniProtKB">
        <authorList>
            <consortium name="Ensembl"/>
        </authorList>
    </citation>
    <scope>IDENTIFICATION</scope>
</reference>
<evidence type="ECO:0000313" key="1">
    <source>
        <dbReference type="Ensembl" id="ENSAMXP00000048669.1"/>
    </source>
</evidence>
<accession>A0A3B1K4Y0</accession>
<dbReference type="Bgee" id="ENSAMXG00000039373">
    <property type="expression patterns" value="Expressed in intestine and 12 other cell types or tissues"/>
</dbReference>
<reference evidence="2" key="2">
    <citation type="journal article" date="2014" name="Nat. Commun.">
        <title>The cavefish genome reveals candidate genes for eye loss.</title>
        <authorList>
            <person name="McGaugh S.E."/>
            <person name="Gross J.B."/>
            <person name="Aken B."/>
            <person name="Blin M."/>
            <person name="Borowsky R."/>
            <person name="Chalopin D."/>
            <person name="Hinaux H."/>
            <person name="Jeffery W.R."/>
            <person name="Keene A."/>
            <person name="Ma L."/>
            <person name="Minx P."/>
            <person name="Murphy D."/>
            <person name="O'Quin K.E."/>
            <person name="Retaux S."/>
            <person name="Rohner N."/>
            <person name="Searle S.M."/>
            <person name="Stahl B.A."/>
            <person name="Tabin C."/>
            <person name="Volff J.N."/>
            <person name="Yoshizawa M."/>
            <person name="Warren W.C."/>
        </authorList>
    </citation>
    <scope>NUCLEOTIDE SEQUENCE [LARGE SCALE GENOMIC DNA]</scope>
    <source>
        <strain evidence="2">female</strain>
    </source>
</reference>
<dbReference type="InterPro" id="IPR013783">
    <property type="entry name" value="Ig-like_fold"/>
</dbReference>
<dbReference type="InParanoid" id="A0A3B1K4Y0"/>
<reference evidence="1" key="4">
    <citation type="submission" date="2025-09" db="UniProtKB">
        <authorList>
            <consortium name="Ensembl"/>
        </authorList>
    </citation>
    <scope>IDENTIFICATION</scope>
</reference>
<dbReference type="AlphaFoldDB" id="A0A3B1K4Y0"/>
<name>A0A3B1K4Y0_ASTMX</name>
<dbReference type="SUPFAM" id="SSF48726">
    <property type="entry name" value="Immunoglobulin"/>
    <property type="match status" value="1"/>
</dbReference>